<reference evidence="13 14" key="1">
    <citation type="submission" date="2020-08" db="EMBL/GenBank/DDBJ databases">
        <title>Genome public.</title>
        <authorList>
            <person name="Liu C."/>
            <person name="Sun Q."/>
        </authorList>
    </citation>
    <scope>NUCLEOTIDE SEQUENCE [LARGE SCALE GENOMIC DNA]</scope>
    <source>
        <strain evidence="13 14">M2</strain>
    </source>
</reference>
<evidence type="ECO:0000256" key="4">
    <source>
        <dbReference type="ARBA" id="ARBA00022829"/>
    </source>
</evidence>
<feature type="domain" description="Tyr recombinase" evidence="11">
    <location>
        <begin position="144"/>
        <end position="322"/>
    </location>
</feature>
<dbReference type="PROSITE" id="PS51900">
    <property type="entry name" value="CB"/>
    <property type="match status" value="1"/>
</dbReference>
<feature type="region of interest" description="Disordered" evidence="10">
    <location>
        <begin position="319"/>
        <end position="350"/>
    </location>
</feature>
<dbReference type="Gene3D" id="1.10.150.130">
    <property type="match status" value="1"/>
</dbReference>
<keyword evidence="14" id="KW-1185">Reference proteome</keyword>
<organism evidence="13 14">
    <name type="scientific">Agathobaculum hominis</name>
    <dbReference type="NCBI Taxonomy" id="2763014"/>
    <lineage>
        <taxon>Bacteria</taxon>
        <taxon>Bacillati</taxon>
        <taxon>Bacillota</taxon>
        <taxon>Clostridia</taxon>
        <taxon>Eubacteriales</taxon>
        <taxon>Butyricicoccaceae</taxon>
        <taxon>Agathobaculum</taxon>
    </lineage>
</organism>
<keyword evidence="7" id="KW-0233">DNA recombination</keyword>
<dbReference type="InterPro" id="IPR013762">
    <property type="entry name" value="Integrase-like_cat_sf"/>
</dbReference>
<evidence type="ECO:0000256" key="10">
    <source>
        <dbReference type="SAM" id="MobiDB-lite"/>
    </source>
</evidence>
<dbReference type="EMBL" id="JACOPK010000007">
    <property type="protein sequence ID" value="MBC5696000.1"/>
    <property type="molecule type" value="Genomic_DNA"/>
</dbReference>
<dbReference type="InterPro" id="IPR050090">
    <property type="entry name" value="Tyrosine_recombinase_XerCD"/>
</dbReference>
<evidence type="ECO:0000256" key="3">
    <source>
        <dbReference type="ARBA" id="ARBA00022618"/>
    </source>
</evidence>
<sequence length="350" mass="39848">MSEYAADAPRILRDFLTYISTIQGKSARTAHEYYLDLRLFLRVLKHNKGLVPRELPIDRIAIDDVDIDFLKTVTLSDAYDYLEYMSGERPTQQNSPDTEFGLSVNSRARKVSAIRAFFRYLTDKKHLLETNPMASLESPTIRKTLPVYLTADDSVKLLEAVQGEYAERDYCILTLFLNCGLRVSELVGLNLTDFQRDTVRVTGKGGKERTVYLNEACADAINQYLPHRLRPHDRDKNALFISRNRNRISVQTVKWLVKKYVGQAGLNTHKYSAHKLRHTAATLMYQNGVDIRTLQTILGHTSVSTTMIYTHIEDSSLREAAQKNPLASVRPHRQSGGKAASEQEENHEDT</sequence>
<accession>A0ABR7GNV7</accession>
<evidence type="ECO:0000313" key="14">
    <source>
        <dbReference type="Proteomes" id="UP000641741"/>
    </source>
</evidence>
<evidence type="ECO:0000256" key="9">
    <source>
        <dbReference type="PROSITE-ProRule" id="PRU01248"/>
    </source>
</evidence>
<keyword evidence="6 9" id="KW-0238">DNA-binding</keyword>
<dbReference type="Gene3D" id="1.10.443.10">
    <property type="entry name" value="Intergrase catalytic core"/>
    <property type="match status" value="1"/>
</dbReference>
<evidence type="ECO:0000313" key="13">
    <source>
        <dbReference type="EMBL" id="MBC5696000.1"/>
    </source>
</evidence>
<evidence type="ECO:0000256" key="7">
    <source>
        <dbReference type="ARBA" id="ARBA00023172"/>
    </source>
</evidence>
<name>A0ABR7GNV7_9FIRM</name>
<dbReference type="Proteomes" id="UP000641741">
    <property type="component" value="Unassembled WGS sequence"/>
</dbReference>
<dbReference type="Pfam" id="PF00589">
    <property type="entry name" value="Phage_integrase"/>
    <property type="match status" value="1"/>
</dbReference>
<keyword evidence="8" id="KW-0131">Cell cycle</keyword>
<evidence type="ECO:0000259" key="11">
    <source>
        <dbReference type="PROSITE" id="PS51898"/>
    </source>
</evidence>
<evidence type="ECO:0000256" key="5">
    <source>
        <dbReference type="ARBA" id="ARBA00022908"/>
    </source>
</evidence>
<keyword evidence="4" id="KW-0159">Chromosome partition</keyword>
<proteinExistence type="predicted"/>
<dbReference type="InterPro" id="IPR011010">
    <property type="entry name" value="DNA_brk_join_enz"/>
</dbReference>
<evidence type="ECO:0000256" key="2">
    <source>
        <dbReference type="ARBA" id="ARBA00022490"/>
    </source>
</evidence>
<protein>
    <submittedName>
        <fullName evidence="13">Tyrosine recombinase XerC</fullName>
    </submittedName>
</protein>
<dbReference type="InterPro" id="IPR010998">
    <property type="entry name" value="Integrase_recombinase_N"/>
</dbReference>
<feature type="domain" description="Core-binding (CB)" evidence="12">
    <location>
        <begin position="6"/>
        <end position="122"/>
    </location>
</feature>
<dbReference type="InterPro" id="IPR002104">
    <property type="entry name" value="Integrase_catalytic"/>
</dbReference>
<evidence type="ECO:0000256" key="1">
    <source>
        <dbReference type="ARBA" id="ARBA00004496"/>
    </source>
</evidence>
<comment type="caution">
    <text evidence="13">The sequence shown here is derived from an EMBL/GenBank/DDBJ whole genome shotgun (WGS) entry which is preliminary data.</text>
</comment>
<comment type="subcellular location">
    <subcellularLocation>
        <location evidence="1">Cytoplasm</location>
    </subcellularLocation>
</comment>
<dbReference type="PANTHER" id="PTHR30349:SF77">
    <property type="entry name" value="TYROSINE RECOMBINASE XERC"/>
    <property type="match status" value="1"/>
</dbReference>
<dbReference type="InterPro" id="IPR044068">
    <property type="entry name" value="CB"/>
</dbReference>
<evidence type="ECO:0000256" key="8">
    <source>
        <dbReference type="ARBA" id="ARBA00023306"/>
    </source>
</evidence>
<keyword evidence="2" id="KW-0963">Cytoplasm</keyword>
<keyword evidence="3" id="KW-0132">Cell division</keyword>
<gene>
    <name evidence="13" type="ORF">H8S02_08580</name>
</gene>
<dbReference type="PROSITE" id="PS51898">
    <property type="entry name" value="TYR_RECOMBINASE"/>
    <property type="match status" value="1"/>
</dbReference>
<evidence type="ECO:0000256" key="6">
    <source>
        <dbReference type="ARBA" id="ARBA00023125"/>
    </source>
</evidence>
<evidence type="ECO:0000259" key="12">
    <source>
        <dbReference type="PROSITE" id="PS51900"/>
    </source>
</evidence>
<keyword evidence="5" id="KW-0229">DNA integration</keyword>
<dbReference type="SUPFAM" id="SSF56349">
    <property type="entry name" value="DNA breaking-rejoining enzymes"/>
    <property type="match status" value="1"/>
</dbReference>
<dbReference type="PANTHER" id="PTHR30349">
    <property type="entry name" value="PHAGE INTEGRASE-RELATED"/>
    <property type="match status" value="1"/>
</dbReference>